<dbReference type="AlphaFoldDB" id="A0A0P7I212"/>
<organism evidence="1 2">
    <name type="scientific">Aliiroseovarius crassostreae</name>
    <dbReference type="NCBI Taxonomy" id="154981"/>
    <lineage>
        <taxon>Bacteria</taxon>
        <taxon>Pseudomonadati</taxon>
        <taxon>Pseudomonadota</taxon>
        <taxon>Alphaproteobacteria</taxon>
        <taxon>Rhodobacterales</taxon>
        <taxon>Paracoccaceae</taxon>
        <taxon>Aliiroseovarius</taxon>
    </lineage>
</organism>
<evidence type="ECO:0000313" key="2">
    <source>
        <dbReference type="Proteomes" id="UP000050471"/>
    </source>
</evidence>
<dbReference type="Proteomes" id="UP000050471">
    <property type="component" value="Unassembled WGS sequence"/>
</dbReference>
<dbReference type="STRING" id="154981.AKJ29_02205"/>
<accession>A0A0P7I212</accession>
<keyword evidence="2" id="KW-1185">Reference proteome</keyword>
<proteinExistence type="predicted"/>
<reference evidence="1 2" key="1">
    <citation type="submission" date="2015-09" db="EMBL/GenBank/DDBJ databases">
        <title>Draft genome sequence of Aliiroseovarius crassostreae CV919-312TSm, the causative agent of Roseovarius Oyster Disease (formerly Juvenile Oyster Disease).</title>
        <authorList>
            <person name="Kessner L."/>
            <person name="Spinard E."/>
            <person name="Nelson D."/>
        </authorList>
    </citation>
    <scope>NUCLEOTIDE SEQUENCE [LARGE SCALE GENOMIC DNA]</scope>
    <source>
        <strain evidence="1 2">CV919-312</strain>
    </source>
</reference>
<gene>
    <name evidence="1" type="ORF">AKJ29_02205</name>
</gene>
<comment type="caution">
    <text evidence="1">The sequence shown here is derived from an EMBL/GenBank/DDBJ whole genome shotgun (WGS) entry which is preliminary data.</text>
</comment>
<sequence length="59" mass="6388">MIELRITFDKPVSQAVATRAVRNNLVPSELCASIADEEVGGWSTARIASAKRPQTETTT</sequence>
<dbReference type="EMBL" id="LKBA01000008">
    <property type="protein sequence ID" value="KPN62983.1"/>
    <property type="molecule type" value="Genomic_DNA"/>
</dbReference>
<name>A0A0P7I212_9RHOB</name>
<protein>
    <submittedName>
        <fullName evidence="1">Uncharacterized protein</fullName>
    </submittedName>
</protein>
<evidence type="ECO:0000313" key="1">
    <source>
        <dbReference type="EMBL" id="KPN62983.1"/>
    </source>
</evidence>